<feature type="domain" description="G-protein coupled receptors family 2 profile 1" evidence="11">
    <location>
        <begin position="1"/>
        <end position="67"/>
    </location>
</feature>
<dbReference type="SMART" id="SM00008">
    <property type="entry name" value="HormR"/>
    <property type="match status" value="1"/>
</dbReference>
<dbReference type="CDD" id="cd15929">
    <property type="entry name" value="7tmB1_GlucagonR-like"/>
    <property type="match status" value="1"/>
</dbReference>
<feature type="transmembrane region" description="Helical" evidence="10">
    <location>
        <begin position="186"/>
        <end position="206"/>
    </location>
</feature>
<proteinExistence type="inferred from homology"/>
<evidence type="ECO:0000256" key="4">
    <source>
        <dbReference type="ARBA" id="ARBA00022692"/>
    </source>
</evidence>
<feature type="transmembrane region" description="Helical" evidence="10">
    <location>
        <begin position="294"/>
        <end position="315"/>
    </location>
</feature>
<dbReference type="GO" id="GO:0007188">
    <property type="term" value="P:adenylate cyclase-modulating G protein-coupled receptor signaling pathway"/>
    <property type="evidence" value="ECO:0007669"/>
    <property type="project" value="TreeGrafter"/>
</dbReference>
<dbReference type="GO" id="GO:0008528">
    <property type="term" value="F:G protein-coupled peptide receptor activity"/>
    <property type="evidence" value="ECO:0007669"/>
    <property type="project" value="TreeGrafter"/>
</dbReference>
<keyword evidence="5 10" id="KW-1133">Transmembrane helix</keyword>
<feature type="transmembrane region" description="Helical" evidence="10">
    <location>
        <begin position="213"/>
        <end position="232"/>
    </location>
</feature>
<dbReference type="PROSITE" id="PS50261">
    <property type="entry name" value="G_PROTEIN_RECEP_F2_4"/>
    <property type="match status" value="1"/>
</dbReference>
<dbReference type="InterPro" id="IPR050332">
    <property type="entry name" value="GPCR_2"/>
</dbReference>
<dbReference type="Pfam" id="PF00002">
    <property type="entry name" value="7tm_2"/>
    <property type="match status" value="1"/>
</dbReference>
<dbReference type="Gene3D" id="1.20.1070.10">
    <property type="entry name" value="Rhodopsin 7-helix transmembrane proteins"/>
    <property type="match status" value="1"/>
</dbReference>
<dbReference type="FunFam" id="1.20.1070.10:FF:000133">
    <property type="entry name" value="Glucagon receptor a"/>
    <property type="match status" value="1"/>
</dbReference>
<dbReference type="GO" id="GO:0017046">
    <property type="term" value="F:peptide hormone binding"/>
    <property type="evidence" value="ECO:0007669"/>
    <property type="project" value="TreeGrafter"/>
</dbReference>
<feature type="transmembrane region" description="Helical" evidence="10">
    <location>
        <begin position="327"/>
        <end position="350"/>
    </location>
</feature>
<keyword evidence="14" id="KW-1185">Reference proteome</keyword>
<dbReference type="SUPFAM" id="SSF81321">
    <property type="entry name" value="Family A G protein-coupled receptor-like"/>
    <property type="match status" value="1"/>
</dbReference>
<feature type="transmembrane region" description="Helical" evidence="10">
    <location>
        <begin position="116"/>
        <end position="135"/>
    </location>
</feature>
<keyword evidence="6" id="KW-0297">G-protein coupled receptor</keyword>
<dbReference type="Gene3D" id="4.10.1240.10">
    <property type="entry name" value="GPCR, family 2, extracellular hormone receptor domain"/>
    <property type="match status" value="1"/>
</dbReference>
<comment type="caution">
    <text evidence="13">The sequence shown here is derived from an EMBL/GenBank/DDBJ whole genome shotgun (WGS) entry which is preliminary data.</text>
</comment>
<dbReference type="InterPro" id="IPR001879">
    <property type="entry name" value="GPCR_2_extracellular_dom"/>
</dbReference>
<dbReference type="OrthoDB" id="5967113at2759"/>
<feature type="non-terminal residue" evidence="13">
    <location>
        <position position="1"/>
    </location>
</feature>
<reference evidence="13" key="1">
    <citation type="submission" date="2020-07" db="EMBL/GenBank/DDBJ databases">
        <title>Clarias magur genome sequencing, assembly and annotation.</title>
        <authorList>
            <person name="Kushwaha B."/>
            <person name="Kumar R."/>
            <person name="Das P."/>
            <person name="Joshi C.G."/>
            <person name="Kumar D."/>
            <person name="Nagpure N.S."/>
            <person name="Pandey M."/>
            <person name="Agarwal S."/>
            <person name="Srivastava S."/>
            <person name="Singh M."/>
            <person name="Sahoo L."/>
            <person name="Jayasankar P."/>
            <person name="Meher P.K."/>
            <person name="Koringa P.G."/>
            <person name="Iquebal M.A."/>
            <person name="Das S.P."/>
            <person name="Bit A."/>
            <person name="Patnaik S."/>
            <person name="Patel N."/>
            <person name="Shah T.M."/>
            <person name="Hinsu A."/>
            <person name="Jena J.K."/>
        </authorList>
    </citation>
    <scope>NUCLEOTIDE SEQUENCE</scope>
    <source>
        <strain evidence="13">CIFAMagur01</strain>
        <tissue evidence="13">Testis</tissue>
    </source>
</reference>
<dbReference type="Proteomes" id="UP000727407">
    <property type="component" value="Unassembled WGS sequence"/>
</dbReference>
<evidence type="ECO:0000256" key="3">
    <source>
        <dbReference type="ARBA" id="ARBA00022475"/>
    </source>
</evidence>
<evidence type="ECO:0000313" key="14">
    <source>
        <dbReference type="Proteomes" id="UP000727407"/>
    </source>
</evidence>
<name>A0A8J4X5C3_CLAMG</name>
<dbReference type="PANTHER" id="PTHR45620">
    <property type="entry name" value="PDF RECEPTOR-LIKE PROTEIN-RELATED"/>
    <property type="match status" value="1"/>
</dbReference>
<dbReference type="GO" id="GO:0007166">
    <property type="term" value="P:cell surface receptor signaling pathway"/>
    <property type="evidence" value="ECO:0007669"/>
    <property type="project" value="InterPro"/>
</dbReference>
<feature type="transmembrane region" description="Helical" evidence="10">
    <location>
        <begin position="252"/>
        <end position="273"/>
    </location>
</feature>
<evidence type="ECO:0000256" key="8">
    <source>
        <dbReference type="ARBA" id="ARBA00023170"/>
    </source>
</evidence>
<evidence type="ECO:0000256" key="7">
    <source>
        <dbReference type="ARBA" id="ARBA00023136"/>
    </source>
</evidence>
<comment type="similarity">
    <text evidence="2">Belongs to the G-protein coupled receptor 2 family.</text>
</comment>
<evidence type="ECO:0000256" key="6">
    <source>
        <dbReference type="ARBA" id="ARBA00023040"/>
    </source>
</evidence>
<feature type="domain" description="G-protein coupled receptors family 2 profile 2" evidence="12">
    <location>
        <begin position="79"/>
        <end position="351"/>
    </location>
</feature>
<dbReference type="InterPro" id="IPR000832">
    <property type="entry name" value="GPCR_2_secretin-like"/>
</dbReference>
<protein>
    <submittedName>
        <fullName evidence="13">Glucagon receptor-like</fullName>
    </submittedName>
</protein>
<feature type="transmembrane region" description="Helical" evidence="10">
    <location>
        <begin position="85"/>
        <end position="104"/>
    </location>
</feature>
<sequence length="353" mass="41405">MRMFDLYACWTDGLPNTTVKVPCPWYLPWYNQVRSGFVLRECGPDGQWHTKNTSDTWRNNSQCEAHKGQEEQMWILGCFRAMYTVGYYLSLASLTLALIILFQFRRLRCTRNYIHANLFASFILRAASILIRDILLHKLPVDVSYNYNLSTVLSGHISTNMTTDYNALIGCRIAQVVMQYCVGASYFWLLVEGLYLHNLLILFVFSENSYLRGYIILGWGIPLLYVVPWIILRQLKENNGCWEKNENMLHWWIIQTPTYLAIFANFYVFIRIMRLLVSKLKANQMRQSDNKFRLAKSTLTLIPLLGIHKVVFTMMSEETNDSPIRNIWLFFELFFNSFQGLLVATLYCFVNKE</sequence>
<dbReference type="PROSITE" id="PS50227">
    <property type="entry name" value="G_PROTEIN_RECEP_F2_3"/>
    <property type="match status" value="1"/>
</dbReference>
<dbReference type="InterPro" id="IPR017981">
    <property type="entry name" value="GPCR_2-like_7TM"/>
</dbReference>
<dbReference type="GO" id="GO:0005886">
    <property type="term" value="C:plasma membrane"/>
    <property type="evidence" value="ECO:0007669"/>
    <property type="project" value="UniProtKB-SubCell"/>
</dbReference>
<dbReference type="PANTHER" id="PTHR45620:SF5">
    <property type="entry name" value="GASTRIC INHIBITORY POLYPEPTIDE RECEPTOR"/>
    <property type="match status" value="1"/>
</dbReference>
<keyword evidence="8 13" id="KW-0675">Receptor</keyword>
<evidence type="ECO:0000259" key="11">
    <source>
        <dbReference type="PROSITE" id="PS50227"/>
    </source>
</evidence>
<dbReference type="InterPro" id="IPR036445">
    <property type="entry name" value="GPCR_2_extracell_dom_sf"/>
</dbReference>
<dbReference type="SUPFAM" id="SSF111418">
    <property type="entry name" value="Hormone receptor domain"/>
    <property type="match status" value="1"/>
</dbReference>
<evidence type="ECO:0000256" key="9">
    <source>
        <dbReference type="ARBA" id="ARBA00023224"/>
    </source>
</evidence>
<dbReference type="AlphaFoldDB" id="A0A8J4X5C3"/>
<gene>
    <name evidence="13" type="ORF">DAT39_005912</name>
</gene>
<keyword evidence="4 10" id="KW-0812">Transmembrane</keyword>
<evidence type="ECO:0000256" key="10">
    <source>
        <dbReference type="SAM" id="Phobius"/>
    </source>
</evidence>
<keyword evidence="3" id="KW-1003">Cell membrane</keyword>
<evidence type="ECO:0000256" key="2">
    <source>
        <dbReference type="ARBA" id="ARBA00005314"/>
    </source>
</evidence>
<evidence type="ECO:0000259" key="12">
    <source>
        <dbReference type="PROSITE" id="PS50261"/>
    </source>
</evidence>
<evidence type="ECO:0000256" key="1">
    <source>
        <dbReference type="ARBA" id="ARBA00004651"/>
    </source>
</evidence>
<accession>A0A8J4X5C3</accession>
<dbReference type="PRINTS" id="PR00249">
    <property type="entry name" value="GPCRSECRETIN"/>
</dbReference>
<organism evidence="13 14">
    <name type="scientific">Clarias magur</name>
    <name type="common">Asian catfish</name>
    <name type="synonym">Macropteronotus magur</name>
    <dbReference type="NCBI Taxonomy" id="1594786"/>
    <lineage>
        <taxon>Eukaryota</taxon>
        <taxon>Metazoa</taxon>
        <taxon>Chordata</taxon>
        <taxon>Craniata</taxon>
        <taxon>Vertebrata</taxon>
        <taxon>Euteleostomi</taxon>
        <taxon>Actinopterygii</taxon>
        <taxon>Neopterygii</taxon>
        <taxon>Teleostei</taxon>
        <taxon>Ostariophysi</taxon>
        <taxon>Siluriformes</taxon>
        <taxon>Clariidae</taxon>
        <taxon>Clarias</taxon>
    </lineage>
</organism>
<dbReference type="GO" id="GO:0016519">
    <property type="term" value="F:gastric inhibitory peptide receptor activity"/>
    <property type="evidence" value="ECO:0007669"/>
    <property type="project" value="TreeGrafter"/>
</dbReference>
<comment type="subcellular location">
    <subcellularLocation>
        <location evidence="1">Cell membrane</location>
        <topology evidence="1">Multi-pass membrane protein</topology>
    </subcellularLocation>
</comment>
<dbReference type="Pfam" id="PF02793">
    <property type="entry name" value="HRM"/>
    <property type="match status" value="1"/>
</dbReference>
<keyword evidence="9" id="KW-0807">Transducer</keyword>
<dbReference type="EMBL" id="QNUK01000058">
    <property type="protein sequence ID" value="KAF5904382.1"/>
    <property type="molecule type" value="Genomic_DNA"/>
</dbReference>
<evidence type="ECO:0000256" key="5">
    <source>
        <dbReference type="ARBA" id="ARBA00022989"/>
    </source>
</evidence>
<keyword evidence="7 10" id="KW-0472">Membrane</keyword>
<evidence type="ECO:0000313" key="13">
    <source>
        <dbReference type="EMBL" id="KAF5904382.1"/>
    </source>
</evidence>